<proteinExistence type="predicted"/>
<evidence type="ECO:0000313" key="2">
    <source>
        <dbReference type="Proteomes" id="UP000008842"/>
    </source>
</evidence>
<accession>B2RK71</accession>
<evidence type="ECO:0000313" key="1">
    <source>
        <dbReference type="EMBL" id="BAG33766.1"/>
    </source>
</evidence>
<reference evidence="1 2" key="1">
    <citation type="journal article" date="2008" name="DNA Res.">
        <title>Determination of the genome sequence of Porphyromonas gingivalis strain ATCC 33277 and genomic comparison with strain W83 revealed extensive genome rearrangements in P. gingivalis.</title>
        <authorList>
            <person name="Naito M."/>
            <person name="Hirakawa H."/>
            <person name="Yamashita A."/>
            <person name="Ohara N."/>
            <person name="Shoji M."/>
            <person name="Yukitake H."/>
            <person name="Nakayama K."/>
            <person name="Toh H."/>
            <person name="Yoshimura F."/>
            <person name="Kuhara S."/>
            <person name="Hattori M."/>
            <person name="Hayashi T."/>
            <person name="Nakayama K."/>
        </authorList>
    </citation>
    <scope>NUCLEOTIDE SEQUENCE [LARGE SCALE GENOMIC DNA]</scope>
    <source>
        <strain evidence="2">ATCC 33277 / DSM 20709 / CIP 103683 / JCM 12257 / NCTC 11834 / 2561</strain>
    </source>
</reference>
<dbReference type="KEGG" id="pgn:PGN_1247"/>
<dbReference type="HOGENOM" id="CLU_3171512_0_0_10"/>
<sequence length="49" mass="5417">MIARLETSAFAISTYLAASTTTQLSCFTPDNDPICHKDFGQRGLLCYDE</sequence>
<organism evidence="1 2">
    <name type="scientific">Porphyromonas gingivalis (strain ATCC 33277 / DSM 20709 / CIP 103683 / JCM 12257 / NCTC 11834 / 2561)</name>
    <dbReference type="NCBI Taxonomy" id="431947"/>
    <lineage>
        <taxon>Bacteria</taxon>
        <taxon>Pseudomonadati</taxon>
        <taxon>Bacteroidota</taxon>
        <taxon>Bacteroidia</taxon>
        <taxon>Bacteroidales</taxon>
        <taxon>Porphyromonadaceae</taxon>
        <taxon>Porphyromonas</taxon>
    </lineage>
</organism>
<dbReference type="AlphaFoldDB" id="B2RK71"/>
<name>B2RK71_PORG3</name>
<protein>
    <submittedName>
        <fullName evidence="1">Uncharacterized protein</fullName>
    </submittedName>
</protein>
<dbReference type="EMBL" id="AP009380">
    <property type="protein sequence ID" value="BAG33766.1"/>
    <property type="molecule type" value="Genomic_DNA"/>
</dbReference>
<gene>
    <name evidence="1" type="ordered locus">PGN_1247</name>
</gene>
<dbReference type="Proteomes" id="UP000008842">
    <property type="component" value="Chromosome"/>
</dbReference>